<dbReference type="InterPro" id="IPR027417">
    <property type="entry name" value="P-loop_NTPase"/>
</dbReference>
<dbReference type="SUPFAM" id="SSF52540">
    <property type="entry name" value="P-loop containing nucleoside triphosphate hydrolases"/>
    <property type="match status" value="1"/>
</dbReference>
<dbReference type="InParanoid" id="A0A0C2ZXC9"/>
<name>A0A0C2ZXC9_9AGAM</name>
<proteinExistence type="predicted"/>
<protein>
    <recommendedName>
        <fullName evidence="3">Myosin motor domain-containing protein</fullName>
    </recommendedName>
</protein>
<evidence type="ECO:0000313" key="2">
    <source>
        <dbReference type="Proteomes" id="UP000053989"/>
    </source>
</evidence>
<dbReference type="EMBL" id="KN822019">
    <property type="protein sequence ID" value="KIM66093.1"/>
    <property type="molecule type" value="Genomic_DNA"/>
</dbReference>
<reference evidence="2" key="2">
    <citation type="submission" date="2015-01" db="EMBL/GenBank/DDBJ databases">
        <title>Evolutionary Origins and Diversification of the Mycorrhizal Mutualists.</title>
        <authorList>
            <consortium name="DOE Joint Genome Institute"/>
            <consortium name="Mycorrhizal Genomics Consortium"/>
            <person name="Kohler A."/>
            <person name="Kuo A."/>
            <person name="Nagy L.G."/>
            <person name="Floudas D."/>
            <person name="Copeland A."/>
            <person name="Barry K.W."/>
            <person name="Cichocki N."/>
            <person name="Veneault-Fourrey C."/>
            <person name="LaButti K."/>
            <person name="Lindquist E.A."/>
            <person name="Lipzen A."/>
            <person name="Lundell T."/>
            <person name="Morin E."/>
            <person name="Murat C."/>
            <person name="Riley R."/>
            <person name="Ohm R."/>
            <person name="Sun H."/>
            <person name="Tunlid A."/>
            <person name="Henrissat B."/>
            <person name="Grigoriev I.V."/>
            <person name="Hibbett D.S."/>
            <person name="Martin F."/>
        </authorList>
    </citation>
    <scope>NUCLEOTIDE SEQUENCE [LARGE SCALE GENOMIC DNA]</scope>
    <source>
        <strain evidence="2">Foug A</strain>
    </source>
</reference>
<dbReference type="Proteomes" id="UP000053989">
    <property type="component" value="Unassembled WGS sequence"/>
</dbReference>
<dbReference type="Gene3D" id="1.20.58.530">
    <property type="match status" value="1"/>
</dbReference>
<evidence type="ECO:0000313" key="1">
    <source>
        <dbReference type="EMBL" id="KIM66093.1"/>
    </source>
</evidence>
<dbReference type="InterPro" id="IPR036961">
    <property type="entry name" value="Kinesin_motor_dom_sf"/>
</dbReference>
<organism evidence="1 2">
    <name type="scientific">Scleroderma citrinum Foug A</name>
    <dbReference type="NCBI Taxonomy" id="1036808"/>
    <lineage>
        <taxon>Eukaryota</taxon>
        <taxon>Fungi</taxon>
        <taxon>Dikarya</taxon>
        <taxon>Basidiomycota</taxon>
        <taxon>Agaricomycotina</taxon>
        <taxon>Agaricomycetes</taxon>
        <taxon>Agaricomycetidae</taxon>
        <taxon>Boletales</taxon>
        <taxon>Sclerodermatineae</taxon>
        <taxon>Sclerodermataceae</taxon>
        <taxon>Scleroderma</taxon>
    </lineage>
</organism>
<feature type="non-terminal residue" evidence="1">
    <location>
        <position position="81"/>
    </location>
</feature>
<dbReference type="Gene3D" id="3.40.850.10">
    <property type="entry name" value="Kinesin motor domain"/>
    <property type="match status" value="1"/>
</dbReference>
<reference evidence="1 2" key="1">
    <citation type="submission" date="2014-04" db="EMBL/GenBank/DDBJ databases">
        <authorList>
            <consortium name="DOE Joint Genome Institute"/>
            <person name="Kuo A."/>
            <person name="Kohler A."/>
            <person name="Nagy L.G."/>
            <person name="Floudas D."/>
            <person name="Copeland A."/>
            <person name="Barry K.W."/>
            <person name="Cichocki N."/>
            <person name="Veneault-Fourrey C."/>
            <person name="LaButti K."/>
            <person name="Lindquist E.A."/>
            <person name="Lipzen A."/>
            <person name="Lundell T."/>
            <person name="Morin E."/>
            <person name="Murat C."/>
            <person name="Sun H."/>
            <person name="Tunlid A."/>
            <person name="Henrissat B."/>
            <person name="Grigoriev I.V."/>
            <person name="Hibbett D.S."/>
            <person name="Martin F."/>
            <person name="Nordberg H.P."/>
            <person name="Cantor M.N."/>
            <person name="Hua S.X."/>
        </authorList>
    </citation>
    <scope>NUCLEOTIDE SEQUENCE [LARGE SCALE GENOMIC DNA]</scope>
    <source>
        <strain evidence="1 2">Foug A</strain>
    </source>
</reference>
<evidence type="ECO:0008006" key="3">
    <source>
        <dbReference type="Google" id="ProtNLM"/>
    </source>
</evidence>
<dbReference type="HOGENOM" id="CLU_175210_0_0_1"/>
<gene>
    <name evidence="1" type="ORF">SCLCIDRAFT_73274</name>
</gene>
<dbReference type="STRING" id="1036808.A0A0C2ZXC9"/>
<dbReference type="AlphaFoldDB" id="A0A0C2ZXC9"/>
<dbReference type="OrthoDB" id="2633255at2759"/>
<sequence length="81" mass="8993">KFCAALNTLFDTLSETQMWYIFCINPNDAHLPNQLKGRTVKVQVRSAGLGAVVARCGGGSTGARGRMWEVGIEIGEFWKRY</sequence>
<feature type="non-terminal residue" evidence="1">
    <location>
        <position position="1"/>
    </location>
</feature>
<keyword evidence="2" id="KW-1185">Reference proteome</keyword>
<accession>A0A0C2ZXC9</accession>